<dbReference type="InterPro" id="IPR036640">
    <property type="entry name" value="ABC1_TM_sf"/>
</dbReference>
<dbReference type="EMBL" id="CAESAB010000005">
    <property type="protein sequence ID" value="CAB4331752.1"/>
    <property type="molecule type" value="Genomic_DNA"/>
</dbReference>
<feature type="transmembrane region" description="Helical" evidence="4">
    <location>
        <begin position="61"/>
        <end position="81"/>
    </location>
</feature>
<feature type="transmembrane region" description="Helical" evidence="4">
    <location>
        <begin position="139"/>
        <end position="159"/>
    </location>
</feature>
<sequence length="256" mass="28808">MIVVARELKLAFHDLFTTRKYRLILVSLVLIAAFISVSELAVAKLFTGIILNEGTMSQTKLAIFVTGFFLFFGATRAGHYFQRIYRVNVFEKAFKASKSDVKGSRENWRWSLAFELTTLLSTCTQLFVIILFFTYLNWGFGLLNILVVLFIFHIYGRLFKSQIEAQRGFVQAKKNKNPVTNAVKIGTRIKSGETGILISGSAMLILLGALIYLSYNGQISPSNTIVLFFGLRMQNSNLSNISSGLMRFARALTHSE</sequence>
<reference evidence="5" key="1">
    <citation type="submission" date="2020-05" db="EMBL/GenBank/DDBJ databases">
        <authorList>
            <person name="Chiriac C."/>
            <person name="Salcher M."/>
            <person name="Ghai R."/>
            <person name="Kavagutti S V."/>
        </authorList>
    </citation>
    <scope>NUCLEOTIDE SEQUENCE</scope>
</reference>
<protein>
    <submittedName>
        <fullName evidence="5">Unannotated protein</fullName>
    </submittedName>
</protein>
<gene>
    <name evidence="5" type="ORF">UFOPK3820_00236</name>
</gene>
<organism evidence="5">
    <name type="scientific">freshwater metagenome</name>
    <dbReference type="NCBI Taxonomy" id="449393"/>
    <lineage>
        <taxon>unclassified sequences</taxon>
        <taxon>metagenomes</taxon>
        <taxon>ecological metagenomes</taxon>
    </lineage>
</organism>
<evidence type="ECO:0000313" key="5">
    <source>
        <dbReference type="EMBL" id="CAB4331752.1"/>
    </source>
</evidence>
<proteinExistence type="predicted"/>
<dbReference type="GO" id="GO:0005524">
    <property type="term" value="F:ATP binding"/>
    <property type="evidence" value="ECO:0007669"/>
    <property type="project" value="InterPro"/>
</dbReference>
<dbReference type="AlphaFoldDB" id="A0A6J5YS58"/>
<feature type="transmembrane region" description="Helical" evidence="4">
    <location>
        <begin position="194"/>
        <end position="215"/>
    </location>
</feature>
<keyword evidence="3 4" id="KW-0472">Membrane</keyword>
<name>A0A6J5YS58_9ZZZZ</name>
<dbReference type="SUPFAM" id="SSF90123">
    <property type="entry name" value="ABC transporter transmembrane region"/>
    <property type="match status" value="1"/>
</dbReference>
<keyword evidence="1 4" id="KW-0812">Transmembrane</keyword>
<dbReference type="GO" id="GO:0016020">
    <property type="term" value="C:membrane"/>
    <property type="evidence" value="ECO:0007669"/>
    <property type="project" value="InterPro"/>
</dbReference>
<evidence type="ECO:0000256" key="1">
    <source>
        <dbReference type="ARBA" id="ARBA00022692"/>
    </source>
</evidence>
<evidence type="ECO:0000256" key="4">
    <source>
        <dbReference type="SAM" id="Phobius"/>
    </source>
</evidence>
<feature type="transmembrane region" description="Helical" evidence="4">
    <location>
        <begin position="112"/>
        <end position="133"/>
    </location>
</feature>
<evidence type="ECO:0000256" key="2">
    <source>
        <dbReference type="ARBA" id="ARBA00022989"/>
    </source>
</evidence>
<keyword evidence="2 4" id="KW-1133">Transmembrane helix</keyword>
<feature type="transmembrane region" description="Helical" evidence="4">
    <location>
        <begin position="21"/>
        <end position="41"/>
    </location>
</feature>
<evidence type="ECO:0000256" key="3">
    <source>
        <dbReference type="ARBA" id="ARBA00023136"/>
    </source>
</evidence>
<accession>A0A6J5YS58</accession>